<feature type="region of interest" description="Disordered" evidence="1">
    <location>
        <begin position="499"/>
        <end position="523"/>
    </location>
</feature>
<dbReference type="OrthoDB" id="1890226at2759"/>
<dbReference type="Gene3D" id="1.10.510.10">
    <property type="entry name" value="Transferase(Phosphotransferase) domain 1"/>
    <property type="match status" value="1"/>
</dbReference>
<name>A0A7I8L7T2_SPIIN</name>
<gene>
    <name evidence="2" type="ORF">SI8410_12016785</name>
</gene>
<organism evidence="2 3">
    <name type="scientific">Spirodela intermedia</name>
    <name type="common">Intermediate duckweed</name>
    <dbReference type="NCBI Taxonomy" id="51605"/>
    <lineage>
        <taxon>Eukaryota</taxon>
        <taxon>Viridiplantae</taxon>
        <taxon>Streptophyta</taxon>
        <taxon>Embryophyta</taxon>
        <taxon>Tracheophyta</taxon>
        <taxon>Spermatophyta</taxon>
        <taxon>Magnoliopsida</taxon>
        <taxon>Liliopsida</taxon>
        <taxon>Araceae</taxon>
        <taxon>Lemnoideae</taxon>
        <taxon>Spirodela</taxon>
    </lineage>
</organism>
<protein>
    <submittedName>
        <fullName evidence="2">Uncharacterized protein</fullName>
    </submittedName>
</protein>
<dbReference type="EMBL" id="LR746275">
    <property type="protein sequence ID" value="CAA7406107.1"/>
    <property type="molecule type" value="Genomic_DNA"/>
</dbReference>
<evidence type="ECO:0000313" key="3">
    <source>
        <dbReference type="Proteomes" id="UP000663760"/>
    </source>
</evidence>
<dbReference type="PANTHER" id="PTHR35118:SF3">
    <property type="entry name" value="PROTEIN KINASE SUPERFAMILY PROTEIN"/>
    <property type="match status" value="1"/>
</dbReference>
<proteinExistence type="predicted"/>
<dbReference type="PANTHER" id="PTHR35118">
    <property type="entry name" value="KINASE FAMILY PROTEIN"/>
    <property type="match status" value="1"/>
</dbReference>
<accession>A0A7I8L7T2</accession>
<sequence length="718" mass="79028">MEIYVHLSAGGSPGHESVGSVLKRSSASSGGRPHRSSSSGRREFLRKFVDSEILTARLEDWLLGIPEESGFRGPFFDVPFDLSELQKFDYALEGVPFQQLIRMPNAVYASTSDAIEATAHLAIEDFLHASVKGLWETFWGQDVPNPFSVACLHSTSSKFYPAEKAIASGKLDGLCGTAVFLKSSSHSHGRWDQIVEIALLRPDIGTLSQSAEQQPSISALGEALFFALRVMVSRSLSKSDAIARNSDRCFVLLVDSQCGGVVKVEGHVSKLRFDSSDVYGSAVEWIRDHALVKVSSVDQIWNKLGNANWGDMGTLQVLLATFHCIVQFCGEPNHTVDDLAGKHSSHLRSRRVERELGDTHANHANGEDGPLHFQRSRASPEIVEVKEDSFLPVEVEKTLNVEVGSVLWLDDSNWQRGFEINQVLSHNSDLPVYCASSLDDPGRALFLYIGSPPSHLEPAWEDMNLWYHVQRQTKILTLMKQRGLSSRYLPELVASGRLIHPGEPSQPGPSLSSGQPLPGTPILVTSPLGETVSDLLRNGLFGPDDALRCCHDCLTAISISASVGIRHGDIRPENVVRVSSGLKGPPHYVLIGWGHAVVEDRDRPAMNLFFSSTQALQEGKLCAASDAESLVYLLYFASGGVYPNLDSVEEALQWRETSWSKRVIQQRLGDISAVLKAFADYVDSLCGTPYPMDYSIWLRRLRRAMNEEDHGKEIDASA</sequence>
<reference evidence="2" key="1">
    <citation type="submission" date="2020-02" db="EMBL/GenBank/DDBJ databases">
        <authorList>
            <person name="Scholz U."/>
            <person name="Mascher M."/>
            <person name="Fiebig A."/>
        </authorList>
    </citation>
    <scope>NUCLEOTIDE SEQUENCE</scope>
</reference>
<dbReference type="AlphaFoldDB" id="A0A7I8L7T2"/>
<feature type="compositionally biased region" description="Low complexity" evidence="1">
    <location>
        <begin position="24"/>
        <end position="39"/>
    </location>
</feature>
<evidence type="ECO:0000313" key="2">
    <source>
        <dbReference type="EMBL" id="CAA7406107.1"/>
    </source>
</evidence>
<feature type="region of interest" description="Disordered" evidence="1">
    <location>
        <begin position="7"/>
        <end position="39"/>
    </location>
</feature>
<dbReference type="SUPFAM" id="SSF56112">
    <property type="entry name" value="Protein kinase-like (PK-like)"/>
    <property type="match status" value="1"/>
</dbReference>
<dbReference type="InterPro" id="IPR011009">
    <property type="entry name" value="Kinase-like_dom_sf"/>
</dbReference>
<dbReference type="Proteomes" id="UP000663760">
    <property type="component" value="Chromosome 12"/>
</dbReference>
<evidence type="ECO:0000256" key="1">
    <source>
        <dbReference type="SAM" id="MobiDB-lite"/>
    </source>
</evidence>
<keyword evidence="3" id="KW-1185">Reference proteome</keyword>
<feature type="compositionally biased region" description="Low complexity" evidence="1">
    <location>
        <begin position="501"/>
        <end position="517"/>
    </location>
</feature>